<protein>
    <recommendedName>
        <fullName evidence="3">Lipoprotein</fullName>
    </recommendedName>
</protein>
<dbReference type="SUPFAM" id="SSF117070">
    <property type="entry name" value="LEA14-like"/>
    <property type="match status" value="1"/>
</dbReference>
<reference evidence="1 2" key="1">
    <citation type="submission" date="2017-06" db="EMBL/GenBank/DDBJ databases">
        <authorList>
            <person name="Kim H.J."/>
            <person name="Triplett B.A."/>
        </authorList>
    </citation>
    <scope>NUCLEOTIDE SEQUENCE [LARGE SCALE GENOMIC DNA]</scope>
    <source>
        <strain evidence="1 2">DSM 14713</strain>
    </source>
</reference>
<organism evidence="1 2">
    <name type="scientific">Melittangium boletus DSM 14713</name>
    <dbReference type="NCBI Taxonomy" id="1294270"/>
    <lineage>
        <taxon>Bacteria</taxon>
        <taxon>Pseudomonadati</taxon>
        <taxon>Myxococcota</taxon>
        <taxon>Myxococcia</taxon>
        <taxon>Myxococcales</taxon>
        <taxon>Cystobacterineae</taxon>
        <taxon>Archangiaceae</taxon>
        <taxon>Melittangium</taxon>
    </lineage>
</organism>
<sequence length="158" mass="17270">MLRRAFLLLVPGLAGCAGVTLRSGALDEAARVRELGLAFTPKGSGALSLALDVDNPTLWDAVITGVDYTLRLDGRRYAVGTRGVQETLASRERRALSLSFPLNSEPTGLNGAEARTWWVQVEGTVVLAFAGSTVRRMPFQAERFLRLPHFRPIHLEPE</sequence>
<dbReference type="EMBL" id="CP022163">
    <property type="protein sequence ID" value="ATB31323.1"/>
    <property type="molecule type" value="Genomic_DNA"/>
</dbReference>
<dbReference type="KEGG" id="mbd:MEBOL_004785"/>
<dbReference type="Gene3D" id="2.60.40.1820">
    <property type="match status" value="1"/>
</dbReference>
<evidence type="ECO:0000313" key="1">
    <source>
        <dbReference type="EMBL" id="ATB31323.1"/>
    </source>
</evidence>
<evidence type="ECO:0008006" key="3">
    <source>
        <dbReference type="Google" id="ProtNLM"/>
    </source>
</evidence>
<dbReference type="Proteomes" id="UP000217289">
    <property type="component" value="Chromosome"/>
</dbReference>
<accession>A0A250IJD9</accession>
<gene>
    <name evidence="1" type="ORF">MEBOL_004785</name>
</gene>
<proteinExistence type="predicted"/>
<keyword evidence="2" id="KW-1185">Reference proteome</keyword>
<dbReference type="PROSITE" id="PS51257">
    <property type="entry name" value="PROKAR_LIPOPROTEIN"/>
    <property type="match status" value="1"/>
</dbReference>
<name>A0A250IJD9_9BACT</name>
<dbReference type="AlphaFoldDB" id="A0A250IJD9"/>
<dbReference type="RefSeq" id="WP_245918797.1">
    <property type="nucleotide sequence ID" value="NZ_CP022163.1"/>
</dbReference>
<evidence type="ECO:0000313" key="2">
    <source>
        <dbReference type="Proteomes" id="UP000217289"/>
    </source>
</evidence>